<accession>A2DZP6</accession>
<reference evidence="1" key="1">
    <citation type="submission" date="2006-10" db="EMBL/GenBank/DDBJ databases">
        <authorList>
            <person name="Amadeo P."/>
            <person name="Zhao Q."/>
            <person name="Wortman J."/>
            <person name="Fraser-Liggett C."/>
            <person name="Carlton J."/>
        </authorList>
    </citation>
    <scope>NUCLEOTIDE SEQUENCE</scope>
    <source>
        <strain evidence="1">G3</strain>
    </source>
</reference>
<sequence length="146" mass="17436">MEDTKSGAIIIAELNKLLSKMSNHRISPEMQKLIKKYTKDESVNIDDRRIMSQLGDFNYKQSEAYKKFISRFGRDFHHVTYKTLINVMEDYYKNHPDDPIYKKSDKTKPREAKKSTALAIKYFQDNYPLFEYLINDRKNFDVTMIF</sequence>
<protein>
    <submittedName>
        <fullName evidence="1">Uncharacterized protein</fullName>
    </submittedName>
</protein>
<reference evidence="1" key="2">
    <citation type="journal article" date="2007" name="Science">
        <title>Draft genome sequence of the sexually transmitted pathogen Trichomonas vaginalis.</title>
        <authorList>
            <person name="Carlton J.M."/>
            <person name="Hirt R.P."/>
            <person name="Silva J.C."/>
            <person name="Delcher A.L."/>
            <person name="Schatz M."/>
            <person name="Zhao Q."/>
            <person name="Wortman J.R."/>
            <person name="Bidwell S.L."/>
            <person name="Alsmark U.C.M."/>
            <person name="Besteiro S."/>
            <person name="Sicheritz-Ponten T."/>
            <person name="Noel C.J."/>
            <person name="Dacks J.B."/>
            <person name="Foster P.G."/>
            <person name="Simillion C."/>
            <person name="Van de Peer Y."/>
            <person name="Miranda-Saavedra D."/>
            <person name="Barton G.J."/>
            <person name="Westrop G.D."/>
            <person name="Mueller S."/>
            <person name="Dessi D."/>
            <person name="Fiori P.L."/>
            <person name="Ren Q."/>
            <person name="Paulsen I."/>
            <person name="Zhang H."/>
            <person name="Bastida-Corcuera F.D."/>
            <person name="Simoes-Barbosa A."/>
            <person name="Brown M.T."/>
            <person name="Hayes R.D."/>
            <person name="Mukherjee M."/>
            <person name="Okumura C.Y."/>
            <person name="Schneider R."/>
            <person name="Smith A.J."/>
            <person name="Vanacova S."/>
            <person name="Villalvazo M."/>
            <person name="Haas B.J."/>
            <person name="Pertea M."/>
            <person name="Feldblyum T.V."/>
            <person name="Utterback T.R."/>
            <person name="Shu C.L."/>
            <person name="Osoegawa K."/>
            <person name="de Jong P.J."/>
            <person name="Hrdy I."/>
            <person name="Horvathova L."/>
            <person name="Zubacova Z."/>
            <person name="Dolezal P."/>
            <person name="Malik S.B."/>
            <person name="Logsdon J.M. Jr."/>
            <person name="Henze K."/>
            <person name="Gupta A."/>
            <person name="Wang C.C."/>
            <person name="Dunne R.L."/>
            <person name="Upcroft J.A."/>
            <person name="Upcroft P."/>
            <person name="White O."/>
            <person name="Salzberg S.L."/>
            <person name="Tang P."/>
            <person name="Chiu C.-H."/>
            <person name="Lee Y.-S."/>
            <person name="Embley T.M."/>
            <person name="Coombs G.H."/>
            <person name="Mottram J.C."/>
            <person name="Tachezy J."/>
            <person name="Fraser-Liggett C.M."/>
            <person name="Johnson P.J."/>
        </authorList>
    </citation>
    <scope>NUCLEOTIDE SEQUENCE [LARGE SCALE GENOMIC DNA]</scope>
    <source>
        <strain evidence="1">G3</strain>
    </source>
</reference>
<evidence type="ECO:0000313" key="2">
    <source>
        <dbReference type="Proteomes" id="UP000001542"/>
    </source>
</evidence>
<dbReference type="RefSeq" id="XP_001326337.1">
    <property type="nucleotide sequence ID" value="XM_001326302.1"/>
</dbReference>
<dbReference type="AlphaFoldDB" id="A2DZP6"/>
<organism evidence="1 2">
    <name type="scientific">Trichomonas vaginalis (strain ATCC PRA-98 / G3)</name>
    <dbReference type="NCBI Taxonomy" id="412133"/>
    <lineage>
        <taxon>Eukaryota</taxon>
        <taxon>Metamonada</taxon>
        <taxon>Parabasalia</taxon>
        <taxon>Trichomonadida</taxon>
        <taxon>Trichomonadidae</taxon>
        <taxon>Trichomonas</taxon>
    </lineage>
</organism>
<keyword evidence="2" id="KW-1185">Reference proteome</keyword>
<dbReference type="KEGG" id="tva:4772102"/>
<evidence type="ECO:0000313" key="1">
    <source>
        <dbReference type="EMBL" id="EAY14114.1"/>
    </source>
</evidence>
<dbReference type="VEuPathDB" id="TrichDB:TVAG_351620"/>
<gene>
    <name evidence="1" type="ORF">TVAG_351620</name>
</gene>
<proteinExistence type="predicted"/>
<dbReference type="InParanoid" id="A2DZP6"/>
<dbReference type="EMBL" id="DS113275">
    <property type="protein sequence ID" value="EAY14114.1"/>
    <property type="molecule type" value="Genomic_DNA"/>
</dbReference>
<dbReference type="Proteomes" id="UP000001542">
    <property type="component" value="Unassembled WGS sequence"/>
</dbReference>
<dbReference type="VEuPathDB" id="TrichDB:TVAGG3_0261170"/>
<name>A2DZP6_TRIV3</name>